<gene>
    <name evidence="1" type="ORF">COW36_08605</name>
</gene>
<comment type="caution">
    <text evidence="1">The sequence shown here is derived from an EMBL/GenBank/DDBJ whole genome shotgun (WGS) entry which is preliminary data.</text>
</comment>
<protein>
    <recommendedName>
        <fullName evidence="3">YbjN domain-containing protein</fullName>
    </recommendedName>
</protein>
<name>A0A2M7G672_9BACT</name>
<dbReference type="Proteomes" id="UP000231019">
    <property type="component" value="Unassembled WGS sequence"/>
</dbReference>
<organism evidence="1 2">
    <name type="scientific">bacterium (Candidatus Blackallbacteria) CG17_big_fil_post_rev_8_21_14_2_50_48_46</name>
    <dbReference type="NCBI Taxonomy" id="2014261"/>
    <lineage>
        <taxon>Bacteria</taxon>
        <taxon>Candidatus Blackallbacteria</taxon>
    </lineage>
</organism>
<proteinExistence type="predicted"/>
<reference evidence="1 2" key="1">
    <citation type="submission" date="2017-09" db="EMBL/GenBank/DDBJ databases">
        <title>Depth-based differentiation of microbial function through sediment-hosted aquifers and enrichment of novel symbionts in the deep terrestrial subsurface.</title>
        <authorList>
            <person name="Probst A.J."/>
            <person name="Ladd B."/>
            <person name="Jarett J.K."/>
            <person name="Geller-Mcgrath D.E."/>
            <person name="Sieber C.M."/>
            <person name="Emerson J.B."/>
            <person name="Anantharaman K."/>
            <person name="Thomas B.C."/>
            <person name="Malmstrom R."/>
            <person name="Stieglmeier M."/>
            <person name="Klingl A."/>
            <person name="Woyke T."/>
            <person name="Ryan C.M."/>
            <person name="Banfield J.F."/>
        </authorList>
    </citation>
    <scope>NUCLEOTIDE SEQUENCE [LARGE SCALE GENOMIC DNA]</scope>
    <source>
        <strain evidence="1">CG17_big_fil_post_rev_8_21_14_2_50_48_46</strain>
    </source>
</reference>
<sequence length="177" mass="19348">MSKTNSPLHLLFTALQQEGAAIEWMPASPDCEVESLLVALEDPASEDPKAFQFVIRLYISDAPEKGKQGPLTLQFQMVLPVSFAELETSRHLESFQCVMGCNEILPFGALFVSPEGEVAYQYALRFDSSKISLDLVVDTLEVVGSYLPAILPALKGLIESSHSSEDLLNSVLAELES</sequence>
<dbReference type="EMBL" id="PFFQ01000023">
    <property type="protein sequence ID" value="PIW17547.1"/>
    <property type="molecule type" value="Genomic_DNA"/>
</dbReference>
<evidence type="ECO:0000313" key="1">
    <source>
        <dbReference type="EMBL" id="PIW17547.1"/>
    </source>
</evidence>
<dbReference type="AlphaFoldDB" id="A0A2M7G672"/>
<evidence type="ECO:0000313" key="2">
    <source>
        <dbReference type="Proteomes" id="UP000231019"/>
    </source>
</evidence>
<evidence type="ECO:0008006" key="3">
    <source>
        <dbReference type="Google" id="ProtNLM"/>
    </source>
</evidence>
<accession>A0A2M7G672</accession>